<protein>
    <recommendedName>
        <fullName evidence="5">Transmembrane protein</fullName>
    </recommendedName>
</protein>
<dbReference type="AlphaFoldDB" id="A0A9D4YNC9"/>
<dbReference type="EMBL" id="JABSTV010001245">
    <property type="protein sequence ID" value="KAH7983336.1"/>
    <property type="molecule type" value="Genomic_DNA"/>
</dbReference>
<evidence type="ECO:0000256" key="1">
    <source>
        <dbReference type="SAM" id="Phobius"/>
    </source>
</evidence>
<evidence type="ECO:0008006" key="5">
    <source>
        <dbReference type="Google" id="ProtNLM"/>
    </source>
</evidence>
<gene>
    <name evidence="3" type="ORF">HPB52_011206</name>
</gene>
<feature type="transmembrane region" description="Helical" evidence="1">
    <location>
        <begin position="145"/>
        <end position="169"/>
    </location>
</feature>
<accession>A0A9D4YNC9</accession>
<dbReference type="Proteomes" id="UP000821837">
    <property type="component" value="Chromosome 1"/>
</dbReference>
<comment type="caution">
    <text evidence="3">The sequence shown here is derived from an EMBL/GenBank/DDBJ whole genome shotgun (WGS) entry which is preliminary data.</text>
</comment>
<proteinExistence type="predicted"/>
<keyword evidence="4" id="KW-1185">Reference proteome</keyword>
<organism evidence="3 4">
    <name type="scientific">Rhipicephalus sanguineus</name>
    <name type="common">Brown dog tick</name>
    <name type="synonym">Ixodes sanguineus</name>
    <dbReference type="NCBI Taxonomy" id="34632"/>
    <lineage>
        <taxon>Eukaryota</taxon>
        <taxon>Metazoa</taxon>
        <taxon>Ecdysozoa</taxon>
        <taxon>Arthropoda</taxon>
        <taxon>Chelicerata</taxon>
        <taxon>Arachnida</taxon>
        <taxon>Acari</taxon>
        <taxon>Parasitiformes</taxon>
        <taxon>Ixodida</taxon>
        <taxon>Ixodoidea</taxon>
        <taxon>Ixodidae</taxon>
        <taxon>Rhipicephalinae</taxon>
        <taxon>Rhipicephalus</taxon>
        <taxon>Rhipicephalus</taxon>
    </lineage>
</organism>
<keyword evidence="1" id="KW-0812">Transmembrane</keyword>
<feature type="signal peptide" evidence="2">
    <location>
        <begin position="1"/>
        <end position="20"/>
    </location>
</feature>
<name>A0A9D4YNC9_RHISA</name>
<sequence>MSPGGIGLALLSALVPSVWANVTEADYNLSTVATSGGSSSENIEAYSVDEETSSPFMTDIGTGILARLANPPYDASLLEEAVATPTYDAVKENISYNQQSIGSFLTFLWAALVFFCITTVVNTLNRCMVFCTGEFSQRVSSSYMAVFVFLFAVLFILLVLMTLLLVSLVSTRDSMVDSVTEKVPAVLTSTFQGLRGFVNLTVAQIAQNRRTARMPEVGNVLGDGFDTAFKSFVASSAMTDVRMPLHHLWKTAKMNQFPFSTWVRNRATEGLLTDKAFFSHG</sequence>
<reference evidence="3" key="1">
    <citation type="journal article" date="2020" name="Cell">
        <title>Large-Scale Comparative Analyses of Tick Genomes Elucidate Their Genetic Diversity and Vector Capacities.</title>
        <authorList>
            <consortium name="Tick Genome and Microbiome Consortium (TIGMIC)"/>
            <person name="Jia N."/>
            <person name="Wang J."/>
            <person name="Shi W."/>
            <person name="Du L."/>
            <person name="Sun Y."/>
            <person name="Zhan W."/>
            <person name="Jiang J.F."/>
            <person name="Wang Q."/>
            <person name="Zhang B."/>
            <person name="Ji P."/>
            <person name="Bell-Sakyi L."/>
            <person name="Cui X.M."/>
            <person name="Yuan T.T."/>
            <person name="Jiang B.G."/>
            <person name="Yang W.F."/>
            <person name="Lam T.T."/>
            <person name="Chang Q.C."/>
            <person name="Ding S.J."/>
            <person name="Wang X.J."/>
            <person name="Zhu J.G."/>
            <person name="Ruan X.D."/>
            <person name="Zhao L."/>
            <person name="Wei J.T."/>
            <person name="Ye R.Z."/>
            <person name="Que T.C."/>
            <person name="Du C.H."/>
            <person name="Zhou Y.H."/>
            <person name="Cheng J.X."/>
            <person name="Dai P.F."/>
            <person name="Guo W.B."/>
            <person name="Han X.H."/>
            <person name="Huang E.J."/>
            <person name="Li L.F."/>
            <person name="Wei W."/>
            <person name="Gao Y.C."/>
            <person name="Liu J.Z."/>
            <person name="Shao H.Z."/>
            <person name="Wang X."/>
            <person name="Wang C.C."/>
            <person name="Yang T.C."/>
            <person name="Huo Q.B."/>
            <person name="Li W."/>
            <person name="Chen H.Y."/>
            <person name="Chen S.E."/>
            <person name="Zhou L.G."/>
            <person name="Ni X.B."/>
            <person name="Tian J.H."/>
            <person name="Sheng Y."/>
            <person name="Liu T."/>
            <person name="Pan Y.S."/>
            <person name="Xia L.Y."/>
            <person name="Li J."/>
            <person name="Zhao F."/>
            <person name="Cao W.C."/>
        </authorList>
    </citation>
    <scope>NUCLEOTIDE SEQUENCE</scope>
    <source>
        <strain evidence="3">Rsan-2018</strain>
    </source>
</reference>
<keyword evidence="1" id="KW-0472">Membrane</keyword>
<keyword evidence="1" id="KW-1133">Transmembrane helix</keyword>
<evidence type="ECO:0000313" key="4">
    <source>
        <dbReference type="Proteomes" id="UP000821837"/>
    </source>
</evidence>
<evidence type="ECO:0000256" key="2">
    <source>
        <dbReference type="SAM" id="SignalP"/>
    </source>
</evidence>
<feature type="transmembrane region" description="Helical" evidence="1">
    <location>
        <begin position="101"/>
        <end position="124"/>
    </location>
</feature>
<keyword evidence="2" id="KW-0732">Signal</keyword>
<feature type="chain" id="PRO_5039578063" description="Transmembrane protein" evidence="2">
    <location>
        <begin position="21"/>
        <end position="281"/>
    </location>
</feature>
<reference evidence="3" key="2">
    <citation type="submission" date="2021-09" db="EMBL/GenBank/DDBJ databases">
        <authorList>
            <person name="Jia N."/>
            <person name="Wang J."/>
            <person name="Shi W."/>
            <person name="Du L."/>
            <person name="Sun Y."/>
            <person name="Zhan W."/>
            <person name="Jiang J."/>
            <person name="Wang Q."/>
            <person name="Zhang B."/>
            <person name="Ji P."/>
            <person name="Sakyi L.B."/>
            <person name="Cui X."/>
            <person name="Yuan T."/>
            <person name="Jiang B."/>
            <person name="Yang W."/>
            <person name="Lam T.T.-Y."/>
            <person name="Chang Q."/>
            <person name="Ding S."/>
            <person name="Wang X."/>
            <person name="Zhu J."/>
            <person name="Ruan X."/>
            <person name="Zhao L."/>
            <person name="Wei J."/>
            <person name="Que T."/>
            <person name="Du C."/>
            <person name="Cheng J."/>
            <person name="Dai P."/>
            <person name="Han X."/>
            <person name="Huang E."/>
            <person name="Gao Y."/>
            <person name="Liu J."/>
            <person name="Shao H."/>
            <person name="Ye R."/>
            <person name="Li L."/>
            <person name="Wei W."/>
            <person name="Wang X."/>
            <person name="Wang C."/>
            <person name="Huo Q."/>
            <person name="Li W."/>
            <person name="Guo W."/>
            <person name="Chen H."/>
            <person name="Chen S."/>
            <person name="Zhou L."/>
            <person name="Zhou L."/>
            <person name="Ni X."/>
            <person name="Tian J."/>
            <person name="Zhou Y."/>
            <person name="Sheng Y."/>
            <person name="Liu T."/>
            <person name="Pan Y."/>
            <person name="Xia L."/>
            <person name="Li J."/>
            <person name="Zhao F."/>
            <person name="Cao W."/>
        </authorList>
    </citation>
    <scope>NUCLEOTIDE SEQUENCE</scope>
    <source>
        <strain evidence="3">Rsan-2018</strain>
        <tissue evidence="3">Larvae</tissue>
    </source>
</reference>
<evidence type="ECO:0000313" key="3">
    <source>
        <dbReference type="EMBL" id="KAH7983336.1"/>
    </source>
</evidence>